<gene>
    <name evidence="2" type="ORF">AC499_0915</name>
</gene>
<evidence type="ECO:0000313" key="2">
    <source>
        <dbReference type="EMBL" id="KPC17713.1"/>
    </source>
</evidence>
<name>A0ABR5KSD4_PSEAV</name>
<feature type="transmembrane region" description="Helical" evidence="1">
    <location>
        <begin position="80"/>
        <end position="103"/>
    </location>
</feature>
<keyword evidence="3" id="KW-1185">Reference proteome</keyword>
<dbReference type="Proteomes" id="UP000037943">
    <property type="component" value="Unassembled WGS sequence"/>
</dbReference>
<dbReference type="EMBL" id="LGLK01000057">
    <property type="protein sequence ID" value="KPC17713.1"/>
    <property type="molecule type" value="Genomic_DNA"/>
</dbReference>
<keyword evidence="1" id="KW-1133">Transmembrane helix</keyword>
<keyword evidence="1" id="KW-0812">Transmembrane</keyword>
<comment type="caution">
    <text evidence="2">The sequence shown here is derived from an EMBL/GenBank/DDBJ whole genome shotgun (WGS) entry which is preliminary data.</text>
</comment>
<accession>A0ABR5KSD4</accession>
<keyword evidence="1" id="KW-0472">Membrane</keyword>
<evidence type="ECO:0000256" key="1">
    <source>
        <dbReference type="SAM" id="Phobius"/>
    </source>
</evidence>
<evidence type="ECO:0000313" key="3">
    <source>
        <dbReference type="Proteomes" id="UP000037943"/>
    </source>
</evidence>
<reference evidence="2 3" key="2">
    <citation type="submission" date="2015-10" db="EMBL/GenBank/DDBJ databases">
        <title>Comparative genomics and high-throughput reverse genetic screens identify a new phytobacterial MAMP and an Arabidopsis receptor required for immune elicitation.</title>
        <authorList>
            <person name="Mott G.A."/>
            <person name="Thakur S."/>
            <person name="Wang P.W."/>
            <person name="Desveaux D."/>
            <person name="Guttman D.S."/>
        </authorList>
    </citation>
    <scope>NUCLEOTIDE SEQUENCE [LARGE SCALE GENOMIC DNA]</scope>
    <source>
        <strain evidence="2 3">107</strain>
    </source>
</reference>
<feature type="transmembrane region" description="Helical" evidence="1">
    <location>
        <begin position="43"/>
        <end position="68"/>
    </location>
</feature>
<feature type="transmembrane region" description="Helical" evidence="1">
    <location>
        <begin position="6"/>
        <end position="22"/>
    </location>
</feature>
<reference evidence="2 3" key="1">
    <citation type="submission" date="2015-07" db="EMBL/GenBank/DDBJ databases">
        <authorList>
            <person name="O'Brien H.E."/>
            <person name="Thakur S."/>
            <person name="Gong Y."/>
            <person name="Wang P.W."/>
            <person name="Guttman D.S."/>
        </authorList>
    </citation>
    <scope>NUCLEOTIDE SEQUENCE [LARGE SCALE GENOMIC DNA]</scope>
    <source>
        <strain evidence="2 3">107</strain>
    </source>
</reference>
<organism evidence="2 3">
    <name type="scientific">Pseudomonas amygdali pv. lachrymans</name>
    <name type="common">Pseudomonas syringae pv. lachrymans</name>
    <dbReference type="NCBI Taxonomy" id="53707"/>
    <lineage>
        <taxon>Bacteria</taxon>
        <taxon>Pseudomonadati</taxon>
        <taxon>Pseudomonadota</taxon>
        <taxon>Gammaproteobacteria</taxon>
        <taxon>Pseudomonadales</taxon>
        <taxon>Pseudomonadaceae</taxon>
        <taxon>Pseudomonas</taxon>
        <taxon>Pseudomonas amygdali</taxon>
    </lineage>
</organism>
<protein>
    <submittedName>
        <fullName evidence="2">Na+/H+ antiporter</fullName>
    </submittedName>
</protein>
<proteinExistence type="predicted"/>
<sequence>MLDVLLITLVIYAVRFIWLYSYKKLVRSVNSLKGKPTDFTQDAVVSLLMTVSGIRGAITLAGVLSVPLMLGENPFPGRDVMIFVSMGVILVSIIVGAVGIPLLMRFVAKDESAIHDRILDDTRRQTAEAAILYLEAWEHNHAMASDASEASVMAEVAARIMLDYRQDVDALNSEAEVVERASLMEKLELDLRTRAIDAQRKALKKLRSTKKIDDEILRELMEELDYSEAALR</sequence>